<name>A0ABM3XPH4_ERIEU</name>
<dbReference type="PRINTS" id="PR01932">
    <property type="entry name" value="INTRLEUKIN17"/>
</dbReference>
<comment type="similarity">
    <text evidence="2">Belongs to the IL-17 family.</text>
</comment>
<accession>A0ABM3XPH4</accession>
<protein>
    <submittedName>
        <fullName evidence="8">Interleukin-17D</fullName>
    </submittedName>
</protein>
<keyword evidence="7" id="KW-1185">Reference proteome</keyword>
<evidence type="ECO:0000256" key="6">
    <source>
        <dbReference type="SAM" id="SignalP"/>
    </source>
</evidence>
<evidence type="ECO:0000313" key="7">
    <source>
        <dbReference type="Proteomes" id="UP001652624"/>
    </source>
</evidence>
<dbReference type="Proteomes" id="UP001652624">
    <property type="component" value="Chromosome 7"/>
</dbReference>
<dbReference type="Pfam" id="PF06083">
    <property type="entry name" value="IL17"/>
    <property type="match status" value="1"/>
</dbReference>
<evidence type="ECO:0000256" key="5">
    <source>
        <dbReference type="ARBA" id="ARBA00022729"/>
    </source>
</evidence>
<evidence type="ECO:0000313" key="8">
    <source>
        <dbReference type="RefSeq" id="XP_060050719.1"/>
    </source>
</evidence>
<keyword evidence="3" id="KW-0202">Cytokine</keyword>
<dbReference type="InterPro" id="IPR020440">
    <property type="entry name" value="IL-17_chr"/>
</dbReference>
<proteinExistence type="inferred from homology"/>
<evidence type="ECO:0000256" key="1">
    <source>
        <dbReference type="ARBA" id="ARBA00004613"/>
    </source>
</evidence>
<dbReference type="GeneID" id="132539450"/>
<dbReference type="Gene3D" id="2.10.90.10">
    <property type="entry name" value="Cystine-knot cytokines"/>
    <property type="match status" value="1"/>
</dbReference>
<keyword evidence="4" id="KW-0964">Secreted</keyword>
<organism evidence="7 8">
    <name type="scientific">Erinaceus europaeus</name>
    <name type="common">Western European hedgehog</name>
    <dbReference type="NCBI Taxonomy" id="9365"/>
    <lineage>
        <taxon>Eukaryota</taxon>
        <taxon>Metazoa</taxon>
        <taxon>Chordata</taxon>
        <taxon>Craniata</taxon>
        <taxon>Vertebrata</taxon>
        <taxon>Euteleostomi</taxon>
        <taxon>Mammalia</taxon>
        <taxon>Eutheria</taxon>
        <taxon>Laurasiatheria</taxon>
        <taxon>Eulipotyphla</taxon>
        <taxon>Erinaceidae</taxon>
        <taxon>Erinaceinae</taxon>
        <taxon>Erinaceus</taxon>
    </lineage>
</organism>
<dbReference type="InterPro" id="IPR029034">
    <property type="entry name" value="Cystine-knot_cytokine"/>
</dbReference>
<keyword evidence="5 6" id="KW-0732">Signal</keyword>
<gene>
    <name evidence="8" type="primary">IL17D</name>
</gene>
<reference evidence="8" key="1">
    <citation type="submission" date="2025-08" db="UniProtKB">
        <authorList>
            <consortium name="RefSeq"/>
        </authorList>
    </citation>
    <scope>IDENTIFICATION</scope>
</reference>
<evidence type="ECO:0000256" key="3">
    <source>
        <dbReference type="ARBA" id="ARBA00022514"/>
    </source>
</evidence>
<feature type="chain" id="PRO_5045550710" evidence="6">
    <location>
        <begin position="16"/>
        <end position="186"/>
    </location>
</feature>
<evidence type="ECO:0000256" key="4">
    <source>
        <dbReference type="ARBA" id="ARBA00022525"/>
    </source>
</evidence>
<comment type="subcellular location">
    <subcellularLocation>
        <location evidence="1">Secreted</location>
    </subcellularLocation>
</comment>
<sequence length="186" mass="19830">MRALVWLLLAGAVRALPPGSAPRTGRRRCAERPEALLEPLFGRLAAGVLGAFHHALQPGPRARNASCPAGGAALHPHPPTHLRSVAPWAYRISYDPARYPRSLPEAYCLCRGCLTGPRGEEDPRFRSTPVYMPLAVLRRTAGCAGGHAVYAEEYISLAVGCTCVPAPAKDALGLNSSLDKQAGHRP</sequence>
<evidence type="ECO:0000256" key="2">
    <source>
        <dbReference type="ARBA" id="ARBA00007236"/>
    </source>
</evidence>
<dbReference type="InterPro" id="IPR010345">
    <property type="entry name" value="IL-17_fam"/>
</dbReference>
<dbReference type="RefSeq" id="XP_060050719.1">
    <property type="nucleotide sequence ID" value="XM_060194736.1"/>
</dbReference>
<feature type="signal peptide" evidence="6">
    <location>
        <begin position="1"/>
        <end position="15"/>
    </location>
</feature>
<dbReference type="SUPFAM" id="SSF57501">
    <property type="entry name" value="Cystine-knot cytokines"/>
    <property type="match status" value="1"/>
</dbReference>